<feature type="region of interest" description="Disordered" evidence="4">
    <location>
        <begin position="213"/>
        <end position="242"/>
    </location>
</feature>
<dbReference type="PANTHER" id="PTHR43537">
    <property type="entry name" value="TRANSCRIPTIONAL REGULATOR, GNTR FAMILY"/>
    <property type="match status" value="1"/>
</dbReference>
<dbReference type="PATRIC" id="fig|43678.3.peg.2826"/>
<dbReference type="InterPro" id="IPR036388">
    <property type="entry name" value="WH-like_DNA-bd_sf"/>
</dbReference>
<dbReference type="PANTHER" id="PTHR43537:SF45">
    <property type="entry name" value="GNTR FAMILY REGULATORY PROTEIN"/>
    <property type="match status" value="1"/>
</dbReference>
<dbReference type="STRING" id="43678.OJAG_26990"/>
<protein>
    <submittedName>
        <fullName evidence="6">HTH-type transcriptional regulator McbR</fullName>
    </submittedName>
</protein>
<reference evidence="6 7" key="1">
    <citation type="submission" date="2016-01" db="EMBL/GenBank/DDBJ databases">
        <title>Genome sequence of Oerskovia enterophila VJag, an agar and cellulose degrading bacterium.</title>
        <authorList>
            <person name="Poehlein A."/>
            <person name="Jag V."/>
            <person name="Bengelsdorf F."/>
            <person name="Duerre P."/>
            <person name="Daniel R."/>
        </authorList>
    </citation>
    <scope>NUCLEOTIDE SEQUENCE [LARGE SCALE GENOMIC DNA]</scope>
    <source>
        <strain evidence="6 7">VJag</strain>
    </source>
</reference>
<proteinExistence type="predicted"/>
<dbReference type="Pfam" id="PF07729">
    <property type="entry name" value="FCD"/>
    <property type="match status" value="1"/>
</dbReference>
<sequence length="242" mass="26599">MALKSVPDLNVADRVTVELREAIFSGDLAPGSRLVERKLAERLGTSHIPVREALTRLTEEGLVERLPHRGARVAALTSRDLEEISSLRTLLEQFVVVRVQAEWDAKTEARLRKTVQQMVDAAERGSSARVFELDRRFHEQLWELADHRMLMTITSQLRSRITGFLRAANVALDPEARVAHAETHNLIIDAIASGDPERARTVMAEHIGEAAARLESHTEEGEAEASPAPGAATGAVAVEAAR</sequence>
<evidence type="ECO:0000256" key="3">
    <source>
        <dbReference type="ARBA" id="ARBA00023163"/>
    </source>
</evidence>
<gene>
    <name evidence="6" type="primary">mcbR_2</name>
    <name evidence="6" type="ORF">OJAG_26990</name>
</gene>
<dbReference type="CDD" id="cd07377">
    <property type="entry name" value="WHTH_GntR"/>
    <property type="match status" value="1"/>
</dbReference>
<comment type="caution">
    <text evidence="6">The sequence shown here is derived from an EMBL/GenBank/DDBJ whole genome shotgun (WGS) entry which is preliminary data.</text>
</comment>
<dbReference type="AlphaFoldDB" id="A0A163QYD4"/>
<feature type="compositionally biased region" description="Low complexity" evidence="4">
    <location>
        <begin position="224"/>
        <end position="242"/>
    </location>
</feature>
<evidence type="ECO:0000256" key="2">
    <source>
        <dbReference type="ARBA" id="ARBA00023125"/>
    </source>
</evidence>
<evidence type="ECO:0000313" key="7">
    <source>
        <dbReference type="Proteomes" id="UP000076447"/>
    </source>
</evidence>
<name>A0A163QYD4_9CELL</name>
<evidence type="ECO:0000259" key="5">
    <source>
        <dbReference type="PROSITE" id="PS50949"/>
    </source>
</evidence>
<dbReference type="PROSITE" id="PS50949">
    <property type="entry name" value="HTH_GNTR"/>
    <property type="match status" value="1"/>
</dbReference>
<dbReference type="OrthoDB" id="4084810at2"/>
<dbReference type="Pfam" id="PF00392">
    <property type="entry name" value="GntR"/>
    <property type="match status" value="1"/>
</dbReference>
<dbReference type="EMBL" id="LRIE01000078">
    <property type="protein sequence ID" value="KZM34664.1"/>
    <property type="molecule type" value="Genomic_DNA"/>
</dbReference>
<dbReference type="InterPro" id="IPR011711">
    <property type="entry name" value="GntR_C"/>
</dbReference>
<dbReference type="SUPFAM" id="SSF48008">
    <property type="entry name" value="GntR ligand-binding domain-like"/>
    <property type="match status" value="1"/>
</dbReference>
<dbReference type="SUPFAM" id="SSF46785">
    <property type="entry name" value="Winged helix' DNA-binding domain"/>
    <property type="match status" value="1"/>
</dbReference>
<feature type="domain" description="HTH gntR-type" evidence="5">
    <location>
        <begin position="9"/>
        <end position="76"/>
    </location>
</feature>
<evidence type="ECO:0000256" key="1">
    <source>
        <dbReference type="ARBA" id="ARBA00023015"/>
    </source>
</evidence>
<dbReference type="RefSeq" id="WP_068709127.1">
    <property type="nucleotide sequence ID" value="NZ_JBIVFZ010000001.1"/>
</dbReference>
<accession>A0A163QYD4</accession>
<dbReference type="SMART" id="SM00895">
    <property type="entry name" value="FCD"/>
    <property type="match status" value="1"/>
</dbReference>
<dbReference type="SMART" id="SM00345">
    <property type="entry name" value="HTH_GNTR"/>
    <property type="match status" value="1"/>
</dbReference>
<dbReference type="InterPro" id="IPR036390">
    <property type="entry name" value="WH_DNA-bd_sf"/>
</dbReference>
<dbReference type="GO" id="GO:0003677">
    <property type="term" value="F:DNA binding"/>
    <property type="evidence" value="ECO:0007669"/>
    <property type="project" value="UniProtKB-KW"/>
</dbReference>
<dbReference type="Gene3D" id="1.10.10.10">
    <property type="entry name" value="Winged helix-like DNA-binding domain superfamily/Winged helix DNA-binding domain"/>
    <property type="match status" value="1"/>
</dbReference>
<dbReference type="InterPro" id="IPR008920">
    <property type="entry name" value="TF_FadR/GntR_C"/>
</dbReference>
<keyword evidence="3" id="KW-0804">Transcription</keyword>
<keyword evidence="1" id="KW-0805">Transcription regulation</keyword>
<dbReference type="Gene3D" id="1.20.120.530">
    <property type="entry name" value="GntR ligand-binding domain-like"/>
    <property type="match status" value="1"/>
</dbReference>
<evidence type="ECO:0000256" key="4">
    <source>
        <dbReference type="SAM" id="MobiDB-lite"/>
    </source>
</evidence>
<evidence type="ECO:0000313" key="6">
    <source>
        <dbReference type="EMBL" id="KZM34664.1"/>
    </source>
</evidence>
<organism evidence="6 7">
    <name type="scientific">Oerskovia enterophila</name>
    <dbReference type="NCBI Taxonomy" id="43678"/>
    <lineage>
        <taxon>Bacteria</taxon>
        <taxon>Bacillati</taxon>
        <taxon>Actinomycetota</taxon>
        <taxon>Actinomycetes</taxon>
        <taxon>Micrococcales</taxon>
        <taxon>Cellulomonadaceae</taxon>
        <taxon>Oerskovia</taxon>
    </lineage>
</organism>
<dbReference type="GO" id="GO:0003700">
    <property type="term" value="F:DNA-binding transcription factor activity"/>
    <property type="evidence" value="ECO:0007669"/>
    <property type="project" value="InterPro"/>
</dbReference>
<dbReference type="InterPro" id="IPR000524">
    <property type="entry name" value="Tscrpt_reg_HTH_GntR"/>
</dbReference>
<keyword evidence="2" id="KW-0238">DNA-binding</keyword>
<dbReference type="Proteomes" id="UP000076447">
    <property type="component" value="Unassembled WGS sequence"/>
</dbReference>